<protein>
    <submittedName>
        <fullName evidence="3">Uncharacterized protein</fullName>
    </submittedName>
</protein>
<feature type="region of interest" description="Disordered" evidence="1">
    <location>
        <begin position="244"/>
        <end position="266"/>
    </location>
</feature>
<keyword evidence="4" id="KW-1185">Reference proteome</keyword>
<keyword evidence="2" id="KW-0472">Membrane</keyword>
<dbReference type="EMBL" id="JAJSOF020000042">
    <property type="protein sequence ID" value="KAJ4425523.1"/>
    <property type="molecule type" value="Genomic_DNA"/>
</dbReference>
<evidence type="ECO:0000256" key="2">
    <source>
        <dbReference type="SAM" id="Phobius"/>
    </source>
</evidence>
<comment type="caution">
    <text evidence="3">The sequence shown here is derived from an EMBL/GenBank/DDBJ whole genome shotgun (WGS) entry which is preliminary data.</text>
</comment>
<name>A0ABQ8RV31_PERAM</name>
<dbReference type="Proteomes" id="UP001148838">
    <property type="component" value="Unassembled WGS sequence"/>
</dbReference>
<keyword evidence="2" id="KW-1133">Transmembrane helix</keyword>
<sequence>MVGLCDGGNEPVGSLEAICEVTDAELRKVVAVMRGDSTEKEHLLRTSGERNKKTLVKCFVWSVALYGAETWTLRRSEEKRLEAFEKDGACEMDRQNKKRSYLKYCDSAGIRGHDRQKEGKVGRGSARKLRAHLLPGACAVAQRGEERRESDRGREGRNPKNSGGAIFWISVGISSIVLSGNYGLVIKKERQEETAKIHQDIEKLEAERVKKTAAMLGRPGTFSRLSRRSWRTYAKLVRDGGGGGCGGGGGGGVGGSGGGDISPIFF</sequence>
<reference evidence="3 4" key="1">
    <citation type="journal article" date="2022" name="Allergy">
        <title>Genome assembly and annotation of Periplaneta americana reveal a comprehensive cockroach allergen profile.</title>
        <authorList>
            <person name="Wang L."/>
            <person name="Xiong Q."/>
            <person name="Saelim N."/>
            <person name="Wang L."/>
            <person name="Nong W."/>
            <person name="Wan A.T."/>
            <person name="Shi M."/>
            <person name="Liu X."/>
            <person name="Cao Q."/>
            <person name="Hui J.H.L."/>
            <person name="Sookrung N."/>
            <person name="Leung T.F."/>
            <person name="Tungtrongchitr A."/>
            <person name="Tsui S.K.W."/>
        </authorList>
    </citation>
    <scope>NUCLEOTIDE SEQUENCE [LARGE SCALE GENOMIC DNA]</scope>
    <source>
        <strain evidence="3">PWHHKU_190912</strain>
    </source>
</reference>
<accession>A0ABQ8RV31</accession>
<evidence type="ECO:0000313" key="4">
    <source>
        <dbReference type="Proteomes" id="UP001148838"/>
    </source>
</evidence>
<feature type="compositionally biased region" description="Gly residues" evidence="1">
    <location>
        <begin position="244"/>
        <end position="260"/>
    </location>
</feature>
<organism evidence="3 4">
    <name type="scientific">Periplaneta americana</name>
    <name type="common">American cockroach</name>
    <name type="synonym">Blatta americana</name>
    <dbReference type="NCBI Taxonomy" id="6978"/>
    <lineage>
        <taxon>Eukaryota</taxon>
        <taxon>Metazoa</taxon>
        <taxon>Ecdysozoa</taxon>
        <taxon>Arthropoda</taxon>
        <taxon>Hexapoda</taxon>
        <taxon>Insecta</taxon>
        <taxon>Pterygota</taxon>
        <taxon>Neoptera</taxon>
        <taxon>Polyneoptera</taxon>
        <taxon>Dictyoptera</taxon>
        <taxon>Blattodea</taxon>
        <taxon>Blattoidea</taxon>
        <taxon>Blattidae</taxon>
        <taxon>Blattinae</taxon>
        <taxon>Periplaneta</taxon>
    </lineage>
</organism>
<keyword evidence="2" id="KW-0812">Transmembrane</keyword>
<evidence type="ECO:0000313" key="3">
    <source>
        <dbReference type="EMBL" id="KAJ4425523.1"/>
    </source>
</evidence>
<feature type="transmembrane region" description="Helical" evidence="2">
    <location>
        <begin position="165"/>
        <end position="186"/>
    </location>
</feature>
<proteinExistence type="predicted"/>
<gene>
    <name evidence="3" type="ORF">ANN_27717</name>
</gene>
<evidence type="ECO:0000256" key="1">
    <source>
        <dbReference type="SAM" id="MobiDB-lite"/>
    </source>
</evidence>